<evidence type="ECO:0000313" key="2">
    <source>
        <dbReference type="EnsemblPlants" id="OBART11G11890.1"/>
    </source>
</evidence>
<accession>A0A0D3HLB6</accession>
<keyword evidence="3" id="KW-1185">Reference proteome</keyword>
<feature type="region of interest" description="Disordered" evidence="1">
    <location>
        <begin position="57"/>
        <end position="97"/>
    </location>
</feature>
<evidence type="ECO:0000313" key="3">
    <source>
        <dbReference type="Proteomes" id="UP000026960"/>
    </source>
</evidence>
<protein>
    <submittedName>
        <fullName evidence="2">Uncharacterized protein</fullName>
    </submittedName>
</protein>
<name>A0A0D3HLB6_9ORYZ</name>
<dbReference type="PaxDb" id="65489-OBART11G11890.1"/>
<evidence type="ECO:0000256" key="1">
    <source>
        <dbReference type="SAM" id="MobiDB-lite"/>
    </source>
</evidence>
<proteinExistence type="predicted"/>
<reference evidence="2" key="2">
    <citation type="submission" date="2015-03" db="UniProtKB">
        <authorList>
            <consortium name="EnsemblPlants"/>
        </authorList>
    </citation>
    <scope>IDENTIFICATION</scope>
</reference>
<dbReference type="Proteomes" id="UP000026960">
    <property type="component" value="Chromosome 11"/>
</dbReference>
<dbReference type="AlphaFoldDB" id="A0A0D3HLB6"/>
<dbReference type="EnsemblPlants" id="OBART11G11890.1">
    <property type="protein sequence ID" value="OBART11G11890.1"/>
    <property type="gene ID" value="OBART11G11890"/>
</dbReference>
<dbReference type="HOGENOM" id="CLU_2350062_0_0_1"/>
<feature type="compositionally biased region" description="Low complexity" evidence="1">
    <location>
        <begin position="75"/>
        <end position="84"/>
    </location>
</feature>
<reference evidence="2" key="1">
    <citation type="journal article" date="2009" name="Rice">
        <title>De Novo Next Generation Sequencing of Plant Genomes.</title>
        <authorList>
            <person name="Rounsley S."/>
            <person name="Marri P.R."/>
            <person name="Yu Y."/>
            <person name="He R."/>
            <person name="Sisneros N."/>
            <person name="Goicoechea J.L."/>
            <person name="Lee S.J."/>
            <person name="Angelova A."/>
            <person name="Kudrna D."/>
            <person name="Luo M."/>
            <person name="Affourtit J."/>
            <person name="Desany B."/>
            <person name="Knight J."/>
            <person name="Niazi F."/>
            <person name="Egholm M."/>
            <person name="Wing R.A."/>
        </authorList>
    </citation>
    <scope>NUCLEOTIDE SEQUENCE [LARGE SCALE GENOMIC DNA]</scope>
    <source>
        <strain evidence="2">cv. IRGC 105608</strain>
    </source>
</reference>
<organism evidence="2">
    <name type="scientific">Oryza barthii</name>
    <dbReference type="NCBI Taxonomy" id="65489"/>
    <lineage>
        <taxon>Eukaryota</taxon>
        <taxon>Viridiplantae</taxon>
        <taxon>Streptophyta</taxon>
        <taxon>Embryophyta</taxon>
        <taxon>Tracheophyta</taxon>
        <taxon>Spermatophyta</taxon>
        <taxon>Magnoliopsida</taxon>
        <taxon>Liliopsida</taxon>
        <taxon>Poales</taxon>
        <taxon>Poaceae</taxon>
        <taxon>BOP clade</taxon>
        <taxon>Oryzoideae</taxon>
        <taxon>Oryzeae</taxon>
        <taxon>Oryzinae</taxon>
        <taxon>Oryza</taxon>
    </lineage>
</organism>
<dbReference type="Gramene" id="OBART11G11890.1">
    <property type="protein sequence ID" value="OBART11G11890.1"/>
    <property type="gene ID" value="OBART11G11890"/>
</dbReference>
<sequence>MTTALGSGGRTTTACYGLVRPSLARIRQWRLSPARIRWRRPSLAAALGDGDGLQQRWAAREQNPSSRRCRPPYPLSSTSPSSKRVAGRARRRAAEPG</sequence>